<evidence type="ECO:0000313" key="1">
    <source>
        <dbReference type="EMBL" id="BBP88169.1"/>
    </source>
</evidence>
<sequence length="61" mass="7026">MGKGRIRVEERIKAETDAEMFKATLLDQAQKKSSLLPVDMSLAKISYLNFMPRDQSRGFFM</sequence>
<dbReference type="InterPro" id="IPR035384">
    <property type="entry name" value="YhdX-like"/>
</dbReference>
<gene>
    <name evidence="1" type="ORF">BsIDN1_17870</name>
</gene>
<reference evidence="1 2" key="1">
    <citation type="submission" date="2019-12" db="EMBL/GenBank/DDBJ databases">
        <title>Full genome sequence of a Bacillus safensis strain isolated from commercially available natto in Indonesia.</title>
        <authorList>
            <person name="Yoshida M."/>
            <person name="Uomi M."/>
            <person name="Waturangi D."/>
            <person name="Ekaputri J.J."/>
            <person name="Setiamarga D.H.E."/>
        </authorList>
    </citation>
    <scope>NUCLEOTIDE SEQUENCE [LARGE SCALE GENOMIC DNA]</scope>
    <source>
        <strain evidence="1 2">IDN1</strain>
    </source>
</reference>
<dbReference type="Pfam" id="PF17444">
    <property type="entry name" value="YhdX"/>
    <property type="match status" value="1"/>
</dbReference>
<evidence type="ECO:0000313" key="2">
    <source>
        <dbReference type="Proteomes" id="UP000464658"/>
    </source>
</evidence>
<dbReference type="AlphaFoldDB" id="A0A5S9M899"/>
<dbReference type="Proteomes" id="UP000464658">
    <property type="component" value="Chromosome"/>
</dbReference>
<name>A0A5S9M899_BACIA</name>
<protein>
    <submittedName>
        <fullName evidence="1">Uncharacterized protein</fullName>
    </submittedName>
</protein>
<dbReference type="EMBL" id="AP021906">
    <property type="protein sequence ID" value="BBP88169.1"/>
    <property type="molecule type" value="Genomic_DNA"/>
</dbReference>
<accession>A0A5S9M899</accession>
<organism evidence="1 2">
    <name type="scientific">Bacillus safensis</name>
    <dbReference type="NCBI Taxonomy" id="561879"/>
    <lineage>
        <taxon>Bacteria</taxon>
        <taxon>Bacillati</taxon>
        <taxon>Bacillota</taxon>
        <taxon>Bacilli</taxon>
        <taxon>Bacillales</taxon>
        <taxon>Bacillaceae</taxon>
        <taxon>Bacillus</taxon>
    </lineage>
</organism>
<proteinExistence type="predicted"/>